<dbReference type="GO" id="GO:0016020">
    <property type="term" value="C:membrane"/>
    <property type="evidence" value="ECO:0007669"/>
    <property type="project" value="UniProtKB-SubCell"/>
</dbReference>
<proteinExistence type="inferred from homology"/>
<dbReference type="InterPro" id="IPR001806">
    <property type="entry name" value="Small_GTPase"/>
</dbReference>
<dbReference type="SMART" id="SM00174">
    <property type="entry name" value="RHO"/>
    <property type="match status" value="1"/>
</dbReference>
<feature type="region of interest" description="Disordered" evidence="5">
    <location>
        <begin position="539"/>
        <end position="570"/>
    </location>
</feature>
<feature type="region of interest" description="Disordered" evidence="5">
    <location>
        <begin position="632"/>
        <end position="790"/>
    </location>
</feature>
<evidence type="ECO:0000256" key="5">
    <source>
        <dbReference type="SAM" id="MobiDB-lite"/>
    </source>
</evidence>
<feature type="compositionally biased region" description="Low complexity" evidence="5">
    <location>
        <begin position="324"/>
        <end position="341"/>
    </location>
</feature>
<dbReference type="GO" id="GO:0003924">
    <property type="term" value="F:GTPase activity"/>
    <property type="evidence" value="ECO:0007669"/>
    <property type="project" value="InterPro"/>
</dbReference>
<dbReference type="PRINTS" id="PR00449">
    <property type="entry name" value="RASTRNSFRMNG"/>
</dbReference>
<dbReference type="PROSITE" id="PS51421">
    <property type="entry name" value="RAS"/>
    <property type="match status" value="1"/>
</dbReference>
<name>A0A0W0F5N3_MONRR</name>
<dbReference type="AlphaFoldDB" id="A0A0W0F5N3"/>
<reference evidence="6 7" key="1">
    <citation type="submission" date="2015-12" db="EMBL/GenBank/DDBJ databases">
        <title>Draft genome sequence of Moniliophthora roreri, the causal agent of frosty pod rot of cacao.</title>
        <authorList>
            <person name="Aime M.C."/>
            <person name="Diaz-Valderrama J.R."/>
            <person name="Kijpornyongpan T."/>
            <person name="Phillips-Mora W."/>
        </authorList>
    </citation>
    <scope>NUCLEOTIDE SEQUENCE [LARGE SCALE GENOMIC DNA]</scope>
    <source>
        <strain evidence="6 7">MCA 2952</strain>
    </source>
</reference>
<evidence type="ECO:0008006" key="8">
    <source>
        <dbReference type="Google" id="ProtNLM"/>
    </source>
</evidence>
<dbReference type="SMART" id="SM00175">
    <property type="entry name" value="RAB"/>
    <property type="match status" value="1"/>
</dbReference>
<dbReference type="SMART" id="SM00173">
    <property type="entry name" value="RAS"/>
    <property type="match status" value="1"/>
</dbReference>
<dbReference type="InterPro" id="IPR005225">
    <property type="entry name" value="Small_GTP-bd"/>
</dbReference>
<comment type="similarity">
    <text evidence="2">Belongs to the small GTPase superfamily. Rab family.</text>
</comment>
<dbReference type="Gene3D" id="3.40.50.300">
    <property type="entry name" value="P-loop containing nucleotide triphosphate hydrolases"/>
    <property type="match status" value="1"/>
</dbReference>
<keyword evidence="3" id="KW-0547">Nucleotide-binding</keyword>
<dbReference type="EMBL" id="LATX01002303">
    <property type="protein sequence ID" value="KTB31608.1"/>
    <property type="molecule type" value="Genomic_DNA"/>
</dbReference>
<feature type="compositionally biased region" description="Polar residues" evidence="5">
    <location>
        <begin position="375"/>
        <end position="402"/>
    </location>
</feature>
<evidence type="ECO:0000313" key="6">
    <source>
        <dbReference type="EMBL" id="KTB31608.1"/>
    </source>
</evidence>
<dbReference type="Proteomes" id="UP000054988">
    <property type="component" value="Unassembled WGS sequence"/>
</dbReference>
<dbReference type="SMART" id="SM00176">
    <property type="entry name" value="RAN"/>
    <property type="match status" value="1"/>
</dbReference>
<dbReference type="GO" id="GO:0005525">
    <property type="term" value="F:GTP binding"/>
    <property type="evidence" value="ECO:0007669"/>
    <property type="project" value="InterPro"/>
</dbReference>
<feature type="region of interest" description="Disordered" evidence="5">
    <location>
        <begin position="269"/>
        <end position="402"/>
    </location>
</feature>
<evidence type="ECO:0000313" key="7">
    <source>
        <dbReference type="Proteomes" id="UP000054988"/>
    </source>
</evidence>
<dbReference type="eggNOG" id="KOG0086">
    <property type="taxonomic scope" value="Eukaryota"/>
</dbReference>
<evidence type="ECO:0000256" key="4">
    <source>
        <dbReference type="ARBA" id="ARBA00023136"/>
    </source>
</evidence>
<evidence type="ECO:0000256" key="3">
    <source>
        <dbReference type="ARBA" id="ARBA00022741"/>
    </source>
</evidence>
<evidence type="ECO:0000256" key="1">
    <source>
        <dbReference type="ARBA" id="ARBA00004370"/>
    </source>
</evidence>
<gene>
    <name evidence="6" type="ORF">WG66_15792</name>
</gene>
<accession>A0A0W0F5N3</accession>
<keyword evidence="4" id="KW-0472">Membrane</keyword>
<dbReference type="InterPro" id="IPR027417">
    <property type="entry name" value="P-loop_NTPase"/>
</dbReference>
<comment type="caution">
    <text evidence="6">The sequence shown here is derived from an EMBL/GenBank/DDBJ whole genome shotgun (WGS) entry which is preliminary data.</text>
</comment>
<dbReference type="Pfam" id="PF00071">
    <property type="entry name" value="Ras"/>
    <property type="match status" value="1"/>
</dbReference>
<dbReference type="PROSITE" id="PS51419">
    <property type="entry name" value="RAB"/>
    <property type="match status" value="1"/>
</dbReference>
<feature type="compositionally biased region" description="Low complexity" evidence="5">
    <location>
        <begin position="269"/>
        <end position="279"/>
    </location>
</feature>
<evidence type="ECO:0000256" key="2">
    <source>
        <dbReference type="ARBA" id="ARBA00006270"/>
    </source>
</evidence>
<dbReference type="PANTHER" id="PTHR47979">
    <property type="entry name" value="DRAB11-RELATED"/>
    <property type="match status" value="1"/>
</dbReference>
<protein>
    <recommendedName>
        <fullName evidence="8">Ras-domain-containing protein</fullName>
    </recommendedName>
</protein>
<feature type="region of interest" description="Disordered" evidence="5">
    <location>
        <begin position="593"/>
        <end position="615"/>
    </location>
</feature>
<dbReference type="FunFam" id="3.40.50.300:FF:001193">
    <property type="entry name" value="Rab family, other"/>
    <property type="match status" value="1"/>
</dbReference>
<sequence>MPLNDYEADATELLETYDFLMKYIIIGEAGTGKSCLLHHFTHNSFKDHSQHTIGVEFSSRTVKLGEKRIKLQLWDTAGQERFRSVTRSYYRGAAGAILVYDITNRDSFTNLSRWLADARALGSPHLVTVLVGNKSDREEEREVEWAEASRWAAENDVHFLEASSLTGDNVEAPFMLAARSILLSIESGALDPEKAGSGVSYATGFTSPSISLPSTIISNHSSTALSSLPGRTDVNSTSFASSASTASVLRISSSQLAFVSTTSLSFVSTGSPTPVPSSFDPSTLASPSVSQTPVANSSTLESSPNAPASTMATRGANDVPADVPSSITSSSESSAISGPTSQTVSEAPPTSRVSLPTSGAPTSPPPSTTPTATGRQENGTGTTAVPPTTQQGNESQGRAMSTSTSIVFVKGTSPSTTMTNTITVEPESTFSTPVGIVVTQPDGSTTLSFPALVTVLSTSQEPDGSFTTFTHTIANPTGFSDSNSGAVHNRQVSHGYTMHNLAKFGPLQYTEERRSGGRDLPVRWHCAYFIGCWIEDMQRRPPAPLDSPDNPFMDRSEPPMMSTADPRDRVATRSPDRFYLDDGGPLIPLNANASDVSRVPPANTHHYKAPDGGPFSDTYAYQHIREIGRAVTTLDDSNQLRSPSPLVLSRQSTPSLYPPTVQDDLYEDVDLQGSAPVQPPAIHEGDEGKNNKPAPTPIVVESAPPRPPRSILRIPSKVYSPYAPMTPPDSVDGSYYSDSKPPSPEASRTGSESGHRNSLLAAKGSGFDDIFTRPTLLNVRPRSRDSESTK</sequence>
<dbReference type="NCBIfam" id="TIGR00231">
    <property type="entry name" value="small_GTP"/>
    <property type="match status" value="1"/>
</dbReference>
<dbReference type="SUPFAM" id="SSF52540">
    <property type="entry name" value="P-loop containing nucleoside triphosphate hydrolases"/>
    <property type="match status" value="1"/>
</dbReference>
<dbReference type="InterPro" id="IPR050209">
    <property type="entry name" value="Rab_GTPases_membrane_traffic"/>
</dbReference>
<organism evidence="6 7">
    <name type="scientific">Moniliophthora roreri</name>
    <name type="common">Frosty pod rot fungus</name>
    <name type="synonym">Monilia roreri</name>
    <dbReference type="NCBI Taxonomy" id="221103"/>
    <lineage>
        <taxon>Eukaryota</taxon>
        <taxon>Fungi</taxon>
        <taxon>Dikarya</taxon>
        <taxon>Basidiomycota</taxon>
        <taxon>Agaricomycotina</taxon>
        <taxon>Agaricomycetes</taxon>
        <taxon>Agaricomycetidae</taxon>
        <taxon>Agaricales</taxon>
        <taxon>Marasmiineae</taxon>
        <taxon>Marasmiaceae</taxon>
        <taxon>Moniliophthora</taxon>
    </lineage>
</organism>
<feature type="compositionally biased region" description="Polar residues" evidence="5">
    <location>
        <begin position="280"/>
        <end position="312"/>
    </location>
</feature>
<comment type="subcellular location">
    <subcellularLocation>
        <location evidence="1">Membrane</location>
    </subcellularLocation>
</comment>